<dbReference type="OrthoDB" id="4770574at2"/>
<dbReference type="AlphaFoldDB" id="A0A420W0L3"/>
<dbReference type="InterPro" id="IPR027417">
    <property type="entry name" value="P-loop_NTPase"/>
</dbReference>
<comment type="caution">
    <text evidence="1">The sequence shown here is derived from an EMBL/GenBank/DDBJ whole genome shotgun (WGS) entry which is preliminary data.</text>
</comment>
<dbReference type="EMBL" id="RBWS01000006">
    <property type="protein sequence ID" value="RKO72125.1"/>
    <property type="molecule type" value="Genomic_DNA"/>
</dbReference>
<dbReference type="SUPFAM" id="SSF52540">
    <property type="entry name" value="P-loop containing nucleoside triphosphate hydrolases"/>
    <property type="match status" value="1"/>
</dbReference>
<proteinExistence type="predicted"/>
<evidence type="ECO:0008006" key="3">
    <source>
        <dbReference type="Google" id="ProtNLM"/>
    </source>
</evidence>
<name>A0A420W0L3_9SPHI</name>
<dbReference type="RefSeq" id="WP_121123191.1">
    <property type="nucleotide sequence ID" value="NZ_RBWS01000006.1"/>
</dbReference>
<dbReference type="Proteomes" id="UP000282423">
    <property type="component" value="Unassembled WGS sequence"/>
</dbReference>
<organism evidence="1 2">
    <name type="scientific">Sphingobacterium puteale</name>
    <dbReference type="NCBI Taxonomy" id="2420510"/>
    <lineage>
        <taxon>Bacteria</taxon>
        <taxon>Pseudomonadati</taxon>
        <taxon>Bacteroidota</taxon>
        <taxon>Sphingobacteriia</taxon>
        <taxon>Sphingobacteriales</taxon>
        <taxon>Sphingobacteriaceae</taxon>
        <taxon>Sphingobacterium</taxon>
    </lineage>
</organism>
<evidence type="ECO:0000313" key="2">
    <source>
        <dbReference type="Proteomes" id="UP000282423"/>
    </source>
</evidence>
<sequence>MDRLSVELENCYGIGKFKFDFEFSRNKSNTFLIYAPNGTMKTSFAKTFDGLAKNDSASIPCDRVYKDRVSKYNVLNDDQPILPESILVINAENDTVDGSEKLSSFIASKELKTRHDAIYKDLDVSKKEFIKRLKGVSRSNDCEGEVLETFSESSHDSFFDVIVRASKLLSDKYEKYEFKYNSVFDKADKVKDFLFKNRDEVENYMSGYKKLLSESRFFKDIGEKSFGTIQANEILKSIEDDSFFNAGHKFVLEDGTEVKDSAHLRTIVQHEIDNIVNDNLLKDSFNRVDKALSNNAPLKEFKNVIEKDNLLLIELKDYEGFKQKVWISFLCELKADTEALAHLYLSKKEELEKIINEAKTESALWKHIIDTFNARFFVPFKVMLTNQDDIILKKQKANLEFHYFDNSELSSVKKEKGELLEVLSRGERRAYFILQFLFEIESKKSSQVDQLLVFDDVADSFDYKNKYAIIEYINELHLSDKFKILILTHNFDFYRTISSRLGLNRKSFIAFKDDQRNILLKDGLYRDDIFKSYLRTVKNPKVFISLISFVRNIIDYTDSNHCEDYNILTSCLHVKENFNTVSVGRIFEVYKNRFSKLNETDIEIDLTMSIHEFIFKTADEILSEQNIDGIILENKIILAIASRLKAEQYMITKLPNLDLNSLEYNQTRELTKEYKKEHPNSTNHEIIGRVNLMTPENIHVNSFMYEPLLDMSVLHLIDTYKKALSLN</sequence>
<protein>
    <recommendedName>
        <fullName evidence="3">Protein CR006 P-loop domain-containing protein</fullName>
    </recommendedName>
</protein>
<dbReference type="Gene3D" id="3.40.50.300">
    <property type="entry name" value="P-loop containing nucleotide triphosphate hydrolases"/>
    <property type="match status" value="1"/>
</dbReference>
<keyword evidence="2" id="KW-1185">Reference proteome</keyword>
<accession>A0A420W0L3</accession>
<gene>
    <name evidence="1" type="ORF">D7322_08525</name>
</gene>
<evidence type="ECO:0000313" key="1">
    <source>
        <dbReference type="EMBL" id="RKO72125.1"/>
    </source>
</evidence>
<reference evidence="1 2" key="1">
    <citation type="submission" date="2018-10" db="EMBL/GenBank/DDBJ databases">
        <title>Sphingobacterium sp. M05W1-28.</title>
        <authorList>
            <person name="Cai H."/>
        </authorList>
    </citation>
    <scope>NUCLEOTIDE SEQUENCE [LARGE SCALE GENOMIC DNA]</scope>
    <source>
        <strain evidence="1 2">M05W1-28</strain>
    </source>
</reference>